<evidence type="ECO:0000256" key="1">
    <source>
        <dbReference type="ARBA" id="ARBA00022786"/>
    </source>
</evidence>
<dbReference type="InterPro" id="IPR016135">
    <property type="entry name" value="UBQ-conjugating_enzyme/RWD"/>
</dbReference>
<name>A0A1X2HX18_9FUNG</name>
<accession>A0A1X2HX18</accession>
<dbReference type="Pfam" id="PF00179">
    <property type="entry name" value="UQ_con"/>
    <property type="match status" value="1"/>
</dbReference>
<dbReference type="Proteomes" id="UP000193560">
    <property type="component" value="Unassembled WGS sequence"/>
</dbReference>
<dbReference type="STRING" id="90262.A0A1X2HX18"/>
<dbReference type="PROSITE" id="PS50127">
    <property type="entry name" value="UBC_2"/>
    <property type="match status" value="1"/>
</dbReference>
<gene>
    <name evidence="3" type="ORF">BCR42DRAFT_429380</name>
</gene>
<keyword evidence="1" id="KW-0833">Ubl conjugation pathway</keyword>
<dbReference type="AlphaFoldDB" id="A0A1X2HX18"/>
<evidence type="ECO:0000313" key="3">
    <source>
        <dbReference type="EMBL" id="ORZ04273.1"/>
    </source>
</evidence>
<dbReference type="InterPro" id="IPR000608">
    <property type="entry name" value="UBC"/>
</dbReference>
<dbReference type="EMBL" id="MCGE01000052">
    <property type="protein sequence ID" value="ORZ04273.1"/>
    <property type="molecule type" value="Genomic_DNA"/>
</dbReference>
<feature type="domain" description="UBC core" evidence="2">
    <location>
        <begin position="5"/>
        <end position="150"/>
    </location>
</feature>
<proteinExistence type="predicted"/>
<organism evidence="3 4">
    <name type="scientific">Absidia repens</name>
    <dbReference type="NCBI Taxonomy" id="90262"/>
    <lineage>
        <taxon>Eukaryota</taxon>
        <taxon>Fungi</taxon>
        <taxon>Fungi incertae sedis</taxon>
        <taxon>Mucoromycota</taxon>
        <taxon>Mucoromycotina</taxon>
        <taxon>Mucoromycetes</taxon>
        <taxon>Mucorales</taxon>
        <taxon>Cunninghamellaceae</taxon>
        <taxon>Absidia</taxon>
    </lineage>
</organism>
<keyword evidence="4" id="KW-1185">Reference proteome</keyword>
<evidence type="ECO:0000259" key="2">
    <source>
        <dbReference type="PROSITE" id="PS50127"/>
    </source>
</evidence>
<protein>
    <submittedName>
        <fullName evidence="3">Putative ubiquitin-conjugating enzyme E2 W-like protein</fullName>
    </submittedName>
</protein>
<comment type="caution">
    <text evidence="3">The sequence shown here is derived from an EMBL/GenBank/DDBJ whole genome shotgun (WGS) entry which is preliminary data.</text>
</comment>
<dbReference type="CDD" id="cd23808">
    <property type="entry name" value="UBCc_UBE2W"/>
    <property type="match status" value="1"/>
</dbReference>
<dbReference type="SUPFAM" id="SSF54495">
    <property type="entry name" value="UBC-like"/>
    <property type="match status" value="1"/>
</dbReference>
<dbReference type="InterPro" id="IPR050113">
    <property type="entry name" value="Ub_conjugating_enzyme"/>
</dbReference>
<sequence length="150" mass="17313">MAKSLFTKRLSKELRDLNTNPIEGVLIEEADDFKRWRLQLTGAPGTIYENEEFKLEFRFTPSYPLESPEVLFIRPHIPIHPQVYSNGHICLNILYKDWSPVQTVAQVCLSIQSMLSSCTKKELPPDNDLYIKSARSSPKETTWAFHDDTV</sequence>
<dbReference type="PANTHER" id="PTHR24067">
    <property type="entry name" value="UBIQUITIN-CONJUGATING ENZYME E2"/>
    <property type="match status" value="1"/>
</dbReference>
<dbReference type="SMART" id="SM00212">
    <property type="entry name" value="UBCc"/>
    <property type="match status" value="1"/>
</dbReference>
<dbReference type="Gene3D" id="3.10.110.10">
    <property type="entry name" value="Ubiquitin Conjugating Enzyme"/>
    <property type="match status" value="1"/>
</dbReference>
<dbReference type="OrthoDB" id="406833at2759"/>
<reference evidence="3 4" key="1">
    <citation type="submission" date="2016-07" db="EMBL/GenBank/DDBJ databases">
        <title>Pervasive Adenine N6-methylation of Active Genes in Fungi.</title>
        <authorList>
            <consortium name="DOE Joint Genome Institute"/>
            <person name="Mondo S.J."/>
            <person name="Dannebaum R.O."/>
            <person name="Kuo R.C."/>
            <person name="Labutti K."/>
            <person name="Haridas S."/>
            <person name="Kuo A."/>
            <person name="Salamov A."/>
            <person name="Ahrendt S.R."/>
            <person name="Lipzen A."/>
            <person name="Sullivan W."/>
            <person name="Andreopoulos W.B."/>
            <person name="Clum A."/>
            <person name="Lindquist E."/>
            <person name="Daum C."/>
            <person name="Ramamoorthy G.K."/>
            <person name="Gryganskyi A."/>
            <person name="Culley D."/>
            <person name="Magnuson J.K."/>
            <person name="James T.Y."/>
            <person name="O'Malley M.A."/>
            <person name="Stajich J.E."/>
            <person name="Spatafora J.W."/>
            <person name="Visel A."/>
            <person name="Grigoriev I.V."/>
        </authorList>
    </citation>
    <scope>NUCLEOTIDE SEQUENCE [LARGE SCALE GENOMIC DNA]</scope>
    <source>
        <strain evidence="3 4">NRRL 1336</strain>
    </source>
</reference>
<evidence type="ECO:0000313" key="4">
    <source>
        <dbReference type="Proteomes" id="UP000193560"/>
    </source>
</evidence>
<dbReference type="FunFam" id="3.10.110.10:FF:000072">
    <property type="entry name" value="Ubiquitin-conjugating enzyme E2 W"/>
    <property type="match status" value="1"/>
</dbReference>